<evidence type="ECO:0008006" key="3">
    <source>
        <dbReference type="Google" id="ProtNLM"/>
    </source>
</evidence>
<reference evidence="1 2" key="1">
    <citation type="submission" date="2019-10" db="EMBL/GenBank/DDBJ databases">
        <title>A soil myxobacterium in the family Polyangiaceae.</title>
        <authorList>
            <person name="Li Y."/>
            <person name="Wang J."/>
        </authorList>
    </citation>
    <scope>NUCLEOTIDE SEQUENCE [LARGE SCALE GENOMIC DNA]</scope>
    <source>
        <strain evidence="1 2">DSM 14734</strain>
    </source>
</reference>
<dbReference type="OrthoDB" id="5520514at2"/>
<name>A0A6N7PI62_9BACT</name>
<protein>
    <recommendedName>
        <fullName evidence="3">Cytochrome C</fullName>
    </recommendedName>
</protein>
<evidence type="ECO:0000313" key="2">
    <source>
        <dbReference type="Proteomes" id="UP000440224"/>
    </source>
</evidence>
<evidence type="ECO:0000313" key="1">
    <source>
        <dbReference type="EMBL" id="MRG91773.1"/>
    </source>
</evidence>
<dbReference type="AlphaFoldDB" id="A0A6N7PI62"/>
<accession>A0A6N7PI62</accession>
<gene>
    <name evidence="1" type="ORF">GF068_07520</name>
</gene>
<comment type="caution">
    <text evidence="1">The sequence shown here is derived from an EMBL/GenBank/DDBJ whole genome shotgun (WGS) entry which is preliminary data.</text>
</comment>
<proteinExistence type="predicted"/>
<dbReference type="Proteomes" id="UP000440224">
    <property type="component" value="Unassembled WGS sequence"/>
</dbReference>
<dbReference type="EMBL" id="WJIE01000002">
    <property type="protein sequence ID" value="MRG91773.1"/>
    <property type="molecule type" value="Genomic_DNA"/>
</dbReference>
<organism evidence="1 2">
    <name type="scientific">Polyangium spumosum</name>
    <dbReference type="NCBI Taxonomy" id="889282"/>
    <lineage>
        <taxon>Bacteria</taxon>
        <taxon>Pseudomonadati</taxon>
        <taxon>Myxococcota</taxon>
        <taxon>Polyangia</taxon>
        <taxon>Polyangiales</taxon>
        <taxon>Polyangiaceae</taxon>
        <taxon>Polyangium</taxon>
    </lineage>
</organism>
<sequence length="82" mass="8841">MQGWMKTVMASSTSSGDLTKIANNLAYIAGKSPPGMGSWAAISNEGVAKAKAGDLDGAKASCKKCHDLYKEKYKQTMRDRPW</sequence>
<keyword evidence="2" id="KW-1185">Reference proteome</keyword>